<evidence type="ECO:0000259" key="6">
    <source>
        <dbReference type="Pfam" id="PF13360"/>
    </source>
</evidence>
<evidence type="ECO:0000256" key="1">
    <source>
        <dbReference type="ARBA" id="ARBA00022729"/>
    </source>
</evidence>
<dbReference type="GO" id="GO:0009279">
    <property type="term" value="C:cell outer membrane"/>
    <property type="evidence" value="ECO:0007669"/>
    <property type="project" value="UniProtKB-SubCell"/>
</dbReference>
<protein>
    <recommendedName>
        <fullName evidence="4">Outer membrane protein assembly factor BamB</fullName>
    </recommendedName>
</protein>
<dbReference type="AlphaFoldDB" id="A0A0M0HYM3"/>
<dbReference type="SMART" id="SM00564">
    <property type="entry name" value="PQQ"/>
    <property type="match status" value="7"/>
</dbReference>
<keyword evidence="3 4" id="KW-0998">Cell outer membrane</keyword>
<proteinExistence type="inferred from homology"/>
<comment type="caution">
    <text evidence="7">The sequence shown here is derived from an EMBL/GenBank/DDBJ whole genome shotgun (WGS) entry which is preliminary data.</text>
</comment>
<dbReference type="OrthoDB" id="5173551at2"/>
<dbReference type="SUPFAM" id="SSF50998">
    <property type="entry name" value="Quinoprotein alcohol dehydrogenase-like"/>
    <property type="match status" value="1"/>
</dbReference>
<dbReference type="InterPro" id="IPR011047">
    <property type="entry name" value="Quinoprotein_ADH-like_sf"/>
</dbReference>
<dbReference type="NCBIfam" id="TIGR03300">
    <property type="entry name" value="assembly_YfgL"/>
    <property type="match status" value="1"/>
</dbReference>
<evidence type="ECO:0000256" key="5">
    <source>
        <dbReference type="SAM" id="SignalP"/>
    </source>
</evidence>
<dbReference type="InterPro" id="IPR017687">
    <property type="entry name" value="BamB"/>
</dbReference>
<dbReference type="InterPro" id="IPR002372">
    <property type="entry name" value="PQQ_rpt_dom"/>
</dbReference>
<dbReference type="PROSITE" id="PS51257">
    <property type="entry name" value="PROKAR_LIPOPROTEIN"/>
    <property type="match status" value="1"/>
</dbReference>
<dbReference type="PATRIC" id="fig|171383.3.peg.2761"/>
<sequence length="386" mass="41339">MKEMLKKALAIAICAGVLAGCAGEEDTIIMAPVPQVDSEFSPKTLWSASVGDGVSNYYSKLTPAYAYGKVFVASRDGEVKALDPETGKLIWEQDVEEEVSARLSGGLTAGYSQIFIGSENGQVLALNEETGELNWRVDVDGEVLSAPATDNNLVIVHTDKGSLLALDQQDGTQKWTISTEVPNLTLRGSSSPVTMSGGVFWGTANGRLAAAIVERGQLIWQQPIGLPQGATEIDRLVDVDASPLVLGGTLYIIGFNGQLTAIDLRSGKPVWKRNYSSATNIASDARRLFIVTEKDHLVAFDARSGTELWSNDKLEHRLVTAPAVIDGYVVVGDSEGYLYWLDPSSGEFVAKQEVDSSGFAVPPVVVPGGYVLTTRDGDVKKLTINE</sequence>
<dbReference type="PANTHER" id="PTHR34512:SF30">
    <property type="entry name" value="OUTER MEMBRANE PROTEIN ASSEMBLY FACTOR BAMB"/>
    <property type="match status" value="1"/>
</dbReference>
<keyword evidence="1 4" id="KW-0732">Signal</keyword>
<dbReference type="Proteomes" id="UP000037530">
    <property type="component" value="Unassembled WGS sequence"/>
</dbReference>
<keyword evidence="4" id="KW-0449">Lipoprotein</keyword>
<accession>A0A0M0HYM3</accession>
<evidence type="ECO:0000256" key="3">
    <source>
        <dbReference type="ARBA" id="ARBA00023237"/>
    </source>
</evidence>
<comment type="subunit">
    <text evidence="4">Part of the Bam complex.</text>
</comment>
<comment type="similarity">
    <text evidence="4">Belongs to the BamB family.</text>
</comment>
<dbReference type="STRING" id="171383.AKJ31_13520"/>
<evidence type="ECO:0000256" key="4">
    <source>
        <dbReference type="HAMAP-Rule" id="MF_00923"/>
    </source>
</evidence>
<dbReference type="Pfam" id="PF13360">
    <property type="entry name" value="PQQ_2"/>
    <property type="match status" value="1"/>
</dbReference>
<feature type="chain" id="PRO_5008991288" description="Outer membrane protein assembly factor BamB" evidence="5">
    <location>
        <begin position="23"/>
        <end position="386"/>
    </location>
</feature>
<dbReference type="GO" id="GO:0043165">
    <property type="term" value="P:Gram-negative-bacterium-type cell outer membrane assembly"/>
    <property type="evidence" value="ECO:0007669"/>
    <property type="project" value="UniProtKB-UniRule"/>
</dbReference>
<dbReference type="GO" id="GO:0051205">
    <property type="term" value="P:protein insertion into membrane"/>
    <property type="evidence" value="ECO:0007669"/>
    <property type="project" value="UniProtKB-UniRule"/>
</dbReference>
<name>A0A0M0HYM3_9VIBR</name>
<feature type="signal peptide" evidence="5">
    <location>
        <begin position="1"/>
        <end position="22"/>
    </location>
</feature>
<dbReference type="EMBL" id="LHPI01000012">
    <property type="protein sequence ID" value="KOO07170.1"/>
    <property type="molecule type" value="Genomic_DNA"/>
</dbReference>
<reference evidence="8" key="1">
    <citation type="submission" date="2015-08" db="EMBL/GenBank/DDBJ databases">
        <title>Vibrio galatheae sp. nov., a novel member of the Vibrionaceae family isolated from the Solomon Islands.</title>
        <authorList>
            <person name="Giubergia S."/>
            <person name="Machado H."/>
            <person name="Mateiu R.V."/>
            <person name="Gram L."/>
        </authorList>
    </citation>
    <scope>NUCLEOTIDE SEQUENCE [LARGE SCALE GENOMIC DNA]</scope>
    <source>
        <strain evidence="8">DSM 19134</strain>
    </source>
</reference>
<comment type="subcellular location">
    <subcellularLocation>
        <location evidence="4">Cell outer membrane</location>
        <topology evidence="4">Lipid-anchor</topology>
    </subcellularLocation>
</comment>
<dbReference type="HAMAP" id="MF_00923">
    <property type="entry name" value="OM_assembly_BamB"/>
    <property type="match status" value="1"/>
</dbReference>
<gene>
    <name evidence="4" type="primary">bamB</name>
    <name evidence="7" type="ORF">AKJ31_13520</name>
</gene>
<evidence type="ECO:0000313" key="7">
    <source>
        <dbReference type="EMBL" id="KOO07170.1"/>
    </source>
</evidence>
<evidence type="ECO:0000256" key="2">
    <source>
        <dbReference type="ARBA" id="ARBA00023136"/>
    </source>
</evidence>
<dbReference type="RefSeq" id="WP_053409628.1">
    <property type="nucleotide sequence ID" value="NZ_DAIPHI010000080.1"/>
</dbReference>
<feature type="domain" description="Pyrrolo-quinoline quinone repeat" evidence="6">
    <location>
        <begin position="75"/>
        <end position="311"/>
    </location>
</feature>
<dbReference type="NCBIfam" id="NF008351">
    <property type="entry name" value="PRK11138.1"/>
    <property type="match status" value="1"/>
</dbReference>
<dbReference type="Gene3D" id="2.130.10.10">
    <property type="entry name" value="YVTN repeat-like/Quinoprotein amine dehydrogenase"/>
    <property type="match status" value="1"/>
</dbReference>
<comment type="function">
    <text evidence="4">Part of the outer membrane protein assembly complex, which is involved in assembly and insertion of beta-barrel proteins into the outer membrane.</text>
</comment>
<keyword evidence="4" id="KW-0564">Palmitate</keyword>
<dbReference type="InterPro" id="IPR018391">
    <property type="entry name" value="PQQ_b-propeller_rpt"/>
</dbReference>
<dbReference type="InterPro" id="IPR015943">
    <property type="entry name" value="WD40/YVTN_repeat-like_dom_sf"/>
</dbReference>
<evidence type="ECO:0000313" key="8">
    <source>
        <dbReference type="Proteomes" id="UP000037530"/>
    </source>
</evidence>
<organism evidence="7 8">
    <name type="scientific">Vibrio hepatarius</name>
    <dbReference type="NCBI Taxonomy" id="171383"/>
    <lineage>
        <taxon>Bacteria</taxon>
        <taxon>Pseudomonadati</taxon>
        <taxon>Pseudomonadota</taxon>
        <taxon>Gammaproteobacteria</taxon>
        <taxon>Vibrionales</taxon>
        <taxon>Vibrionaceae</taxon>
        <taxon>Vibrio</taxon>
        <taxon>Vibrio oreintalis group</taxon>
    </lineage>
</organism>
<dbReference type="PANTHER" id="PTHR34512">
    <property type="entry name" value="CELL SURFACE PROTEIN"/>
    <property type="match status" value="1"/>
</dbReference>
<keyword evidence="8" id="KW-1185">Reference proteome</keyword>
<keyword evidence="2 4" id="KW-0472">Membrane</keyword>